<protein>
    <submittedName>
        <fullName evidence="1">Uncharacterized protein</fullName>
    </submittedName>
</protein>
<gene>
    <name evidence="1" type="ORF">QFC21_002570</name>
</gene>
<evidence type="ECO:0000313" key="1">
    <source>
        <dbReference type="EMBL" id="KAJ9103148.1"/>
    </source>
</evidence>
<evidence type="ECO:0000313" key="2">
    <source>
        <dbReference type="Proteomes" id="UP001227268"/>
    </source>
</evidence>
<name>A0ACC2VUR6_9TREE</name>
<reference evidence="1" key="1">
    <citation type="submission" date="2023-04" db="EMBL/GenBank/DDBJ databases">
        <title>Draft Genome sequencing of Naganishia species isolated from polar environments using Oxford Nanopore Technology.</title>
        <authorList>
            <person name="Leo P."/>
            <person name="Venkateswaran K."/>
        </authorList>
    </citation>
    <scope>NUCLEOTIDE SEQUENCE</scope>
    <source>
        <strain evidence="1">MNA-CCFEE 5423</strain>
    </source>
</reference>
<comment type="caution">
    <text evidence="1">The sequence shown here is derived from an EMBL/GenBank/DDBJ whole genome shotgun (WGS) entry which is preliminary data.</text>
</comment>
<proteinExistence type="predicted"/>
<organism evidence="1 2">
    <name type="scientific">Naganishia friedmannii</name>
    <dbReference type="NCBI Taxonomy" id="89922"/>
    <lineage>
        <taxon>Eukaryota</taxon>
        <taxon>Fungi</taxon>
        <taxon>Dikarya</taxon>
        <taxon>Basidiomycota</taxon>
        <taxon>Agaricomycotina</taxon>
        <taxon>Tremellomycetes</taxon>
        <taxon>Filobasidiales</taxon>
        <taxon>Filobasidiaceae</taxon>
        <taxon>Naganishia</taxon>
    </lineage>
</organism>
<accession>A0ACC2VUR6</accession>
<keyword evidence="2" id="KW-1185">Reference proteome</keyword>
<sequence length="175" mass="19142">MASAFRAYSQFLAQRPFAGNMVTSATLFAVGDALGQYVEGKETYDVARTAFGPIVTVWFKFLQKNVNFGSQALTTIARVGLDQFVAAPTIISTFFMVMSRMEGKSWQDGQTKIKTTLVPTLQANWMVFVPVQGINLIVPLQYRGLVINAVNIPWNAYLSMQNSAAGSELGSGKNI</sequence>
<dbReference type="EMBL" id="JASBWT010000007">
    <property type="protein sequence ID" value="KAJ9103148.1"/>
    <property type="molecule type" value="Genomic_DNA"/>
</dbReference>
<dbReference type="Proteomes" id="UP001227268">
    <property type="component" value="Unassembled WGS sequence"/>
</dbReference>